<proteinExistence type="predicted"/>
<keyword evidence="2" id="KW-1185">Reference proteome</keyword>
<name>A0ABX7VDL4_9GAMM</name>
<gene>
    <name evidence="1" type="ORF">J5X90_21055</name>
</gene>
<sequence>MLTKDNTTVLCPYNDLEASCILALAEQYGIEAIRGPSVWGVTLYEALQSVDLANCHTHLLAIELTDPDKRAEALLNQHGITLHRLDHHQYTGNDARHTQTAIEQFADLFDIELTRYHQLVAANDKGFIPGLLAAGADYAQMCEIREQEARIRGVEALRDSGFEWFKAHSRAHSASSDEVLYLTCPDRLAPVMSEVAQFPDEQTYTRAQQSGQNLLLRQVVICYQQDALITQLEVLARQGRENMSALVANWPYGGLSAWFGGEAPGYYFGAVSKTEPQACQSEFNALHQKVKHYL</sequence>
<dbReference type="RefSeq" id="WP_209053584.1">
    <property type="nucleotide sequence ID" value="NZ_CP072426.1"/>
</dbReference>
<evidence type="ECO:0000313" key="1">
    <source>
        <dbReference type="EMBL" id="QTL37340.1"/>
    </source>
</evidence>
<protein>
    <submittedName>
        <fullName evidence="1">Uncharacterized protein</fullName>
    </submittedName>
</protein>
<reference evidence="1 2" key="1">
    <citation type="submission" date="2021-03" db="EMBL/GenBank/DDBJ databases">
        <title>Complete Genome of Pseudoalteromonas viridis Strain BBR56, a new biocontrol bacterial candidate.</title>
        <authorList>
            <person name="Handayani D.P."/>
            <person name="Isnansetyo A."/>
            <person name="Istiqomah I."/>
            <person name="Jumina J."/>
        </authorList>
    </citation>
    <scope>NUCLEOTIDE SEQUENCE [LARGE SCALE GENOMIC DNA]</scope>
    <source>
        <strain evidence="1 2">BBR56</strain>
    </source>
</reference>
<evidence type="ECO:0000313" key="2">
    <source>
        <dbReference type="Proteomes" id="UP000665025"/>
    </source>
</evidence>
<organism evidence="1 2">
    <name type="scientific">Pseudoalteromonas viridis</name>
    <dbReference type="NCBI Taxonomy" id="339617"/>
    <lineage>
        <taxon>Bacteria</taxon>
        <taxon>Pseudomonadati</taxon>
        <taxon>Pseudomonadota</taxon>
        <taxon>Gammaproteobacteria</taxon>
        <taxon>Alteromonadales</taxon>
        <taxon>Pseudoalteromonadaceae</taxon>
        <taxon>Pseudoalteromonas</taxon>
    </lineage>
</organism>
<dbReference type="EMBL" id="CP072426">
    <property type="protein sequence ID" value="QTL37340.1"/>
    <property type="molecule type" value="Genomic_DNA"/>
</dbReference>
<accession>A0ABX7VDL4</accession>
<dbReference type="Proteomes" id="UP000665025">
    <property type="component" value="Chromosome 2"/>
</dbReference>